<dbReference type="InterPro" id="IPR012296">
    <property type="entry name" value="Nuclease_put_TT1808"/>
</dbReference>
<feature type="domain" description="Putative restriction endonuclease" evidence="1">
    <location>
        <begin position="17"/>
        <end position="178"/>
    </location>
</feature>
<evidence type="ECO:0000259" key="1">
    <source>
        <dbReference type="Pfam" id="PF05685"/>
    </source>
</evidence>
<dbReference type="EMBL" id="CP089982">
    <property type="protein sequence ID" value="WXA99208.1"/>
    <property type="molecule type" value="Genomic_DNA"/>
</dbReference>
<keyword evidence="2" id="KW-0378">Hydrolase</keyword>
<accession>A0ABZ2KKM6</accession>
<dbReference type="Gene3D" id="3.90.1570.10">
    <property type="entry name" value="tt1808, chain A"/>
    <property type="match status" value="1"/>
</dbReference>
<dbReference type="RefSeq" id="WP_394849841.1">
    <property type="nucleotide sequence ID" value="NZ_CP089982.1"/>
</dbReference>
<protein>
    <submittedName>
        <fullName evidence="2">Uma2 family endonuclease</fullName>
    </submittedName>
</protein>
<name>A0ABZ2KKM6_9BACT</name>
<gene>
    <name evidence="2" type="ORF">LZC95_20590</name>
</gene>
<dbReference type="GO" id="GO:0004519">
    <property type="term" value="F:endonuclease activity"/>
    <property type="evidence" value="ECO:0007669"/>
    <property type="project" value="UniProtKB-KW"/>
</dbReference>
<organism evidence="2 3">
    <name type="scientific">Pendulispora brunnea</name>
    <dbReference type="NCBI Taxonomy" id="2905690"/>
    <lineage>
        <taxon>Bacteria</taxon>
        <taxon>Pseudomonadati</taxon>
        <taxon>Myxococcota</taxon>
        <taxon>Myxococcia</taxon>
        <taxon>Myxococcales</taxon>
        <taxon>Sorangiineae</taxon>
        <taxon>Pendulisporaceae</taxon>
        <taxon>Pendulispora</taxon>
    </lineage>
</organism>
<proteinExistence type="predicted"/>
<dbReference type="InterPro" id="IPR011335">
    <property type="entry name" value="Restrct_endonuc-II-like"/>
</dbReference>
<dbReference type="SUPFAM" id="SSF52980">
    <property type="entry name" value="Restriction endonuclease-like"/>
    <property type="match status" value="1"/>
</dbReference>
<evidence type="ECO:0000313" key="2">
    <source>
        <dbReference type="EMBL" id="WXA99208.1"/>
    </source>
</evidence>
<reference evidence="2 3" key="1">
    <citation type="submission" date="2021-12" db="EMBL/GenBank/DDBJ databases">
        <title>Discovery of the Pendulisporaceae a myxobacterial family with distinct sporulation behavior and unique specialized metabolism.</title>
        <authorList>
            <person name="Garcia R."/>
            <person name="Popoff A."/>
            <person name="Bader C.D."/>
            <person name="Loehr J."/>
            <person name="Walesch S."/>
            <person name="Walt C."/>
            <person name="Boldt J."/>
            <person name="Bunk B."/>
            <person name="Haeckl F.J.F.P.J."/>
            <person name="Gunesch A.P."/>
            <person name="Birkelbach J."/>
            <person name="Nuebel U."/>
            <person name="Pietschmann T."/>
            <person name="Bach T."/>
            <person name="Mueller R."/>
        </authorList>
    </citation>
    <scope>NUCLEOTIDE SEQUENCE [LARGE SCALE GENOMIC DNA]</scope>
    <source>
        <strain evidence="2 3">MSr12523</strain>
    </source>
</reference>
<keyword evidence="2" id="KW-0540">Nuclease</keyword>
<dbReference type="Pfam" id="PF05685">
    <property type="entry name" value="Uma2"/>
    <property type="match status" value="1"/>
</dbReference>
<keyword evidence="3" id="KW-1185">Reference proteome</keyword>
<dbReference type="Proteomes" id="UP001379533">
    <property type="component" value="Chromosome"/>
</dbReference>
<keyword evidence="2" id="KW-0255">Endonuclease</keyword>
<dbReference type="CDD" id="cd06260">
    <property type="entry name" value="DUF820-like"/>
    <property type="match status" value="1"/>
</dbReference>
<sequence length="186" mass="20886">MQTYILEHATPRRFARAEYDRMLDLGFFRGERVELIRGMLLQMTPTGPQHASRVTALMEAFVPPLLNRATVRVQQPFIAHDESEPAPDVALVPFGRYAGIHPERAFLLVEVSDDSSLEYDRTTKAVLYAESGVDEYWIVNLRDGVVEVHGAPLDGRYARVERVAKGAILAPLAFPDAVVPLERLFP</sequence>
<evidence type="ECO:0000313" key="3">
    <source>
        <dbReference type="Proteomes" id="UP001379533"/>
    </source>
</evidence>
<dbReference type="PANTHER" id="PTHR35400">
    <property type="entry name" value="SLR1083 PROTEIN"/>
    <property type="match status" value="1"/>
</dbReference>
<dbReference type="InterPro" id="IPR008538">
    <property type="entry name" value="Uma2"/>
</dbReference>
<dbReference type="PANTHER" id="PTHR35400:SF1">
    <property type="entry name" value="SLR1083 PROTEIN"/>
    <property type="match status" value="1"/>
</dbReference>